<evidence type="ECO:0000313" key="2">
    <source>
        <dbReference type="Proteomes" id="UP000242188"/>
    </source>
</evidence>
<gene>
    <name evidence="1" type="ORF">KP79_PYT08418</name>
</gene>
<dbReference type="Proteomes" id="UP000242188">
    <property type="component" value="Unassembled WGS sequence"/>
</dbReference>
<evidence type="ECO:0000313" key="1">
    <source>
        <dbReference type="EMBL" id="OWF41397.1"/>
    </source>
</evidence>
<proteinExistence type="predicted"/>
<name>A0A210PY37_MIZYE</name>
<reference evidence="1 2" key="1">
    <citation type="journal article" date="2017" name="Nat. Ecol. Evol.">
        <title>Scallop genome provides insights into evolution of bilaterian karyotype and development.</title>
        <authorList>
            <person name="Wang S."/>
            <person name="Zhang J."/>
            <person name="Jiao W."/>
            <person name="Li J."/>
            <person name="Xun X."/>
            <person name="Sun Y."/>
            <person name="Guo X."/>
            <person name="Huan P."/>
            <person name="Dong B."/>
            <person name="Zhang L."/>
            <person name="Hu X."/>
            <person name="Sun X."/>
            <person name="Wang J."/>
            <person name="Zhao C."/>
            <person name="Wang Y."/>
            <person name="Wang D."/>
            <person name="Huang X."/>
            <person name="Wang R."/>
            <person name="Lv J."/>
            <person name="Li Y."/>
            <person name="Zhang Z."/>
            <person name="Liu B."/>
            <person name="Lu W."/>
            <person name="Hui Y."/>
            <person name="Liang J."/>
            <person name="Zhou Z."/>
            <person name="Hou R."/>
            <person name="Li X."/>
            <person name="Liu Y."/>
            <person name="Li H."/>
            <person name="Ning X."/>
            <person name="Lin Y."/>
            <person name="Zhao L."/>
            <person name="Xing Q."/>
            <person name="Dou J."/>
            <person name="Li Y."/>
            <person name="Mao J."/>
            <person name="Guo H."/>
            <person name="Dou H."/>
            <person name="Li T."/>
            <person name="Mu C."/>
            <person name="Jiang W."/>
            <person name="Fu Q."/>
            <person name="Fu X."/>
            <person name="Miao Y."/>
            <person name="Liu J."/>
            <person name="Yu Q."/>
            <person name="Li R."/>
            <person name="Liao H."/>
            <person name="Li X."/>
            <person name="Kong Y."/>
            <person name="Jiang Z."/>
            <person name="Chourrout D."/>
            <person name="Li R."/>
            <person name="Bao Z."/>
        </authorList>
    </citation>
    <scope>NUCLEOTIDE SEQUENCE [LARGE SCALE GENOMIC DNA]</scope>
    <source>
        <strain evidence="1 2">PY_sf001</strain>
    </source>
</reference>
<keyword evidence="2" id="KW-1185">Reference proteome</keyword>
<accession>A0A210PY37</accession>
<organism evidence="1 2">
    <name type="scientific">Mizuhopecten yessoensis</name>
    <name type="common">Japanese scallop</name>
    <name type="synonym">Patinopecten yessoensis</name>
    <dbReference type="NCBI Taxonomy" id="6573"/>
    <lineage>
        <taxon>Eukaryota</taxon>
        <taxon>Metazoa</taxon>
        <taxon>Spiralia</taxon>
        <taxon>Lophotrochozoa</taxon>
        <taxon>Mollusca</taxon>
        <taxon>Bivalvia</taxon>
        <taxon>Autobranchia</taxon>
        <taxon>Pteriomorphia</taxon>
        <taxon>Pectinida</taxon>
        <taxon>Pectinoidea</taxon>
        <taxon>Pectinidae</taxon>
        <taxon>Mizuhopecten</taxon>
    </lineage>
</organism>
<dbReference type="OrthoDB" id="436331at2759"/>
<dbReference type="EMBL" id="NEDP02005400">
    <property type="protein sequence ID" value="OWF41397.1"/>
    <property type="molecule type" value="Genomic_DNA"/>
</dbReference>
<protein>
    <submittedName>
        <fullName evidence="1">Uncharacterized protein</fullName>
    </submittedName>
</protein>
<comment type="caution">
    <text evidence="1">The sequence shown here is derived from an EMBL/GenBank/DDBJ whole genome shotgun (WGS) entry which is preliminary data.</text>
</comment>
<sequence>MAHRYDQDDKPKGSTTYFHHTSVERAEAIMQDGVIRQSTGGGGDAVYGNGTYLTRLGPKRSAGEIARNNWDGLSGNHWEYMEGSGRTDAAIAIEMPAHEAGKVERLPERRDIHLYPGDLKLYNKNHRVYIRDQNGKAREYTREYQ</sequence>
<dbReference type="AlphaFoldDB" id="A0A210PY37"/>